<dbReference type="AlphaFoldDB" id="X7ECG5"/>
<keyword evidence="1 5" id="KW-0489">Methyltransferase</keyword>
<dbReference type="eggNOG" id="COG2226">
    <property type="taxonomic scope" value="Bacteria"/>
</dbReference>
<keyword evidence="2 5" id="KW-0808">Transferase</keyword>
<evidence type="ECO:0000313" key="5">
    <source>
        <dbReference type="EMBL" id="ETX12808.1"/>
    </source>
</evidence>
<accession>X7ECG5</accession>
<dbReference type="PATRIC" id="fig|1449350.3.peg.4011"/>
<sequence>MSEPNSAMAEAWGGDMGRRWVLLDADLQAQMAEVHAALMTRARLQPGERVLDLGCGSGAVTRDAASAVGPEGSVLGLDLSAPLLELARRRAPENARVALGDAQAFHFGGDTFDVVLSRFGVMFFDDPVAAFANVRAAMVPGARLVFAAWAEGTANPWFSRPREVAEERLGRMPAADPDAPGPLAFRHPDRVLPILLRAGFAEARSEGVDLHLTQPDGWSAMERLLPAIGPIPGIMREKGGNDADLRAIIDALRQEWEPHLGEGGLRLPARIVIYSAENAG</sequence>
<gene>
    <name evidence="5" type="ORF">OCH239_17035</name>
</gene>
<dbReference type="OrthoDB" id="9777638at2"/>
<keyword evidence="3" id="KW-0949">S-adenosyl-L-methionine</keyword>
<dbReference type="PANTHER" id="PTHR43464">
    <property type="entry name" value="METHYLTRANSFERASE"/>
    <property type="match status" value="1"/>
</dbReference>
<evidence type="ECO:0000256" key="3">
    <source>
        <dbReference type="ARBA" id="ARBA00022691"/>
    </source>
</evidence>
<evidence type="ECO:0000313" key="6">
    <source>
        <dbReference type="Proteomes" id="UP000022447"/>
    </source>
</evidence>
<dbReference type="STRING" id="1449350.OCH239_17035"/>
<dbReference type="PANTHER" id="PTHR43464:SF19">
    <property type="entry name" value="UBIQUINONE BIOSYNTHESIS O-METHYLTRANSFERASE, MITOCHONDRIAL"/>
    <property type="match status" value="1"/>
</dbReference>
<organism evidence="5 6">
    <name type="scientific">Roseivivax halodurans JCM 10272</name>
    <dbReference type="NCBI Taxonomy" id="1449350"/>
    <lineage>
        <taxon>Bacteria</taxon>
        <taxon>Pseudomonadati</taxon>
        <taxon>Pseudomonadota</taxon>
        <taxon>Alphaproteobacteria</taxon>
        <taxon>Rhodobacterales</taxon>
        <taxon>Roseobacteraceae</taxon>
        <taxon>Roseivivax</taxon>
    </lineage>
</organism>
<evidence type="ECO:0000256" key="1">
    <source>
        <dbReference type="ARBA" id="ARBA00022603"/>
    </source>
</evidence>
<dbReference type="GO" id="GO:0008168">
    <property type="term" value="F:methyltransferase activity"/>
    <property type="evidence" value="ECO:0007669"/>
    <property type="project" value="UniProtKB-KW"/>
</dbReference>
<dbReference type="InterPro" id="IPR029063">
    <property type="entry name" value="SAM-dependent_MTases_sf"/>
</dbReference>
<dbReference type="CDD" id="cd02440">
    <property type="entry name" value="AdoMet_MTases"/>
    <property type="match status" value="1"/>
</dbReference>
<comment type="caution">
    <text evidence="5">The sequence shown here is derived from an EMBL/GenBank/DDBJ whole genome shotgun (WGS) entry which is preliminary data.</text>
</comment>
<dbReference type="Proteomes" id="UP000022447">
    <property type="component" value="Unassembled WGS sequence"/>
</dbReference>
<evidence type="ECO:0000259" key="4">
    <source>
        <dbReference type="Pfam" id="PF13649"/>
    </source>
</evidence>
<feature type="domain" description="Methyltransferase" evidence="4">
    <location>
        <begin position="50"/>
        <end position="141"/>
    </location>
</feature>
<protein>
    <submittedName>
        <fullName evidence="5">Methyltransferase</fullName>
    </submittedName>
</protein>
<dbReference type="GO" id="GO:0032259">
    <property type="term" value="P:methylation"/>
    <property type="evidence" value="ECO:0007669"/>
    <property type="project" value="UniProtKB-KW"/>
</dbReference>
<evidence type="ECO:0000256" key="2">
    <source>
        <dbReference type="ARBA" id="ARBA00022679"/>
    </source>
</evidence>
<dbReference type="Pfam" id="PF13649">
    <property type="entry name" value="Methyltransf_25"/>
    <property type="match status" value="1"/>
</dbReference>
<dbReference type="Gene3D" id="3.40.50.150">
    <property type="entry name" value="Vaccinia Virus protein VP39"/>
    <property type="match status" value="1"/>
</dbReference>
<keyword evidence="6" id="KW-1185">Reference proteome</keyword>
<dbReference type="RefSeq" id="WP_037266768.1">
    <property type="nucleotide sequence ID" value="NZ_JALZ01000051.1"/>
</dbReference>
<dbReference type="SUPFAM" id="SSF53335">
    <property type="entry name" value="S-adenosyl-L-methionine-dependent methyltransferases"/>
    <property type="match status" value="1"/>
</dbReference>
<dbReference type="InterPro" id="IPR041698">
    <property type="entry name" value="Methyltransf_25"/>
</dbReference>
<name>X7ECG5_9RHOB</name>
<reference evidence="5 6" key="1">
    <citation type="submission" date="2014-01" db="EMBL/GenBank/DDBJ databases">
        <title>Roseivivax halodurans JCM 10272 Genome Sequencing.</title>
        <authorList>
            <person name="Lai Q."/>
            <person name="Li G."/>
            <person name="Shao Z."/>
        </authorList>
    </citation>
    <scope>NUCLEOTIDE SEQUENCE [LARGE SCALE GENOMIC DNA]</scope>
    <source>
        <strain evidence="5 6">JCM 10272</strain>
    </source>
</reference>
<dbReference type="EMBL" id="JALZ01000051">
    <property type="protein sequence ID" value="ETX12808.1"/>
    <property type="molecule type" value="Genomic_DNA"/>
</dbReference>
<proteinExistence type="predicted"/>